<organism evidence="1">
    <name type="scientific">Notodromas monacha</name>
    <dbReference type="NCBI Taxonomy" id="399045"/>
    <lineage>
        <taxon>Eukaryota</taxon>
        <taxon>Metazoa</taxon>
        <taxon>Ecdysozoa</taxon>
        <taxon>Arthropoda</taxon>
        <taxon>Crustacea</taxon>
        <taxon>Oligostraca</taxon>
        <taxon>Ostracoda</taxon>
        <taxon>Podocopa</taxon>
        <taxon>Podocopida</taxon>
        <taxon>Cypridocopina</taxon>
        <taxon>Cypridoidea</taxon>
        <taxon>Cyprididae</taxon>
        <taxon>Notodromas</taxon>
    </lineage>
</organism>
<evidence type="ECO:0000313" key="1">
    <source>
        <dbReference type="EMBL" id="CAD7279335.1"/>
    </source>
</evidence>
<dbReference type="GO" id="GO:0005829">
    <property type="term" value="C:cytosol"/>
    <property type="evidence" value="ECO:0007669"/>
    <property type="project" value="TreeGrafter"/>
</dbReference>
<accession>A0A7R9BRJ2</accession>
<dbReference type="Gene3D" id="3.40.50.150">
    <property type="entry name" value="Vaccinia Virus protein VP39"/>
    <property type="match status" value="1"/>
</dbReference>
<dbReference type="PANTHER" id="PTHR14614">
    <property type="entry name" value="HEPATOCELLULAR CARCINOMA-ASSOCIATED ANTIGEN"/>
    <property type="match status" value="1"/>
</dbReference>
<dbReference type="EMBL" id="CAJPEX010001592">
    <property type="protein sequence ID" value="CAG0919487.1"/>
    <property type="molecule type" value="Genomic_DNA"/>
</dbReference>
<dbReference type="AlphaFoldDB" id="A0A7R9BRJ2"/>
<dbReference type="InterPro" id="IPR019410">
    <property type="entry name" value="Methyltransf_16"/>
</dbReference>
<keyword evidence="2" id="KW-1185">Reference proteome</keyword>
<sequence length="81" mass="8413">MEKFAREIDLESVGKVLRIEQNLVGDVGCVVWDAALALVKFLDVQKLNPAASETIVDVSGKTIVELGSGTGCVGIAAALLG</sequence>
<dbReference type="Proteomes" id="UP000678499">
    <property type="component" value="Unassembled WGS sequence"/>
</dbReference>
<protein>
    <submittedName>
        <fullName evidence="1">Uncharacterized protein</fullName>
    </submittedName>
</protein>
<dbReference type="EMBL" id="OA883629">
    <property type="protein sequence ID" value="CAD7279335.1"/>
    <property type="molecule type" value="Genomic_DNA"/>
</dbReference>
<dbReference type="PANTHER" id="PTHR14614:SF44">
    <property type="entry name" value="PROTEIN N-LYSINE METHYLTRANSFERASE METTL21D"/>
    <property type="match status" value="1"/>
</dbReference>
<name>A0A7R9BRJ2_9CRUS</name>
<dbReference type="OrthoDB" id="413520at2759"/>
<reference evidence="1" key="1">
    <citation type="submission" date="2020-11" db="EMBL/GenBank/DDBJ databases">
        <authorList>
            <person name="Tran Van P."/>
        </authorList>
    </citation>
    <scope>NUCLEOTIDE SEQUENCE</scope>
</reference>
<gene>
    <name evidence="1" type="ORF">NMOB1V02_LOCUS7010</name>
</gene>
<dbReference type="SUPFAM" id="SSF53335">
    <property type="entry name" value="S-adenosyl-L-methionine-dependent methyltransferases"/>
    <property type="match status" value="1"/>
</dbReference>
<proteinExistence type="predicted"/>
<dbReference type="InterPro" id="IPR029063">
    <property type="entry name" value="SAM-dependent_MTases_sf"/>
</dbReference>
<dbReference type="Pfam" id="PF10294">
    <property type="entry name" value="Methyltransf_16"/>
    <property type="match status" value="1"/>
</dbReference>
<dbReference type="GO" id="GO:0032991">
    <property type="term" value="C:protein-containing complex"/>
    <property type="evidence" value="ECO:0007669"/>
    <property type="project" value="TreeGrafter"/>
</dbReference>
<evidence type="ECO:0000313" key="2">
    <source>
        <dbReference type="Proteomes" id="UP000678499"/>
    </source>
</evidence>